<feature type="transmembrane region" description="Helical" evidence="1">
    <location>
        <begin position="52"/>
        <end position="68"/>
    </location>
</feature>
<evidence type="ECO:0000256" key="1">
    <source>
        <dbReference type="SAM" id="Phobius"/>
    </source>
</evidence>
<reference evidence="2" key="1">
    <citation type="submission" date="2023-04" db="EMBL/GenBank/DDBJ databases">
        <title>Complete genome sequence of Temperatibacter marinus.</title>
        <authorList>
            <person name="Rong J.-C."/>
            <person name="Yi M.-L."/>
            <person name="Zhao Q."/>
        </authorList>
    </citation>
    <scope>NUCLEOTIDE SEQUENCE</scope>
    <source>
        <strain evidence="2">NBRC 110045</strain>
    </source>
</reference>
<sequence>MARPLPKDVESQIKGAAQRSESLSFLIVGLILGSAFGFGLAAAIFSDDHQEISFLLGFGVVGILWWMSTRATRKSQEEQIEK</sequence>
<evidence type="ECO:0000313" key="3">
    <source>
        <dbReference type="Proteomes" id="UP001268683"/>
    </source>
</evidence>
<keyword evidence="1" id="KW-0812">Transmembrane</keyword>
<feature type="transmembrane region" description="Helical" evidence="1">
    <location>
        <begin position="23"/>
        <end position="46"/>
    </location>
</feature>
<gene>
    <name evidence="2" type="ORF">QGN29_08405</name>
</gene>
<protein>
    <submittedName>
        <fullName evidence="2">Uncharacterized protein</fullName>
    </submittedName>
</protein>
<keyword evidence="1" id="KW-0472">Membrane</keyword>
<keyword evidence="3" id="KW-1185">Reference proteome</keyword>
<proteinExistence type="predicted"/>
<accession>A0AA52H9D8</accession>
<dbReference type="AlphaFoldDB" id="A0AA52H9D8"/>
<dbReference type="RefSeq" id="WP_310797408.1">
    <property type="nucleotide sequence ID" value="NZ_CP123872.1"/>
</dbReference>
<dbReference type="KEGG" id="tmk:QGN29_08405"/>
<name>A0AA52H9D8_9PROT</name>
<evidence type="ECO:0000313" key="2">
    <source>
        <dbReference type="EMBL" id="WND01580.1"/>
    </source>
</evidence>
<dbReference type="Proteomes" id="UP001268683">
    <property type="component" value="Chromosome"/>
</dbReference>
<keyword evidence="1" id="KW-1133">Transmembrane helix</keyword>
<organism evidence="2 3">
    <name type="scientific">Temperatibacter marinus</name>
    <dbReference type="NCBI Taxonomy" id="1456591"/>
    <lineage>
        <taxon>Bacteria</taxon>
        <taxon>Pseudomonadati</taxon>
        <taxon>Pseudomonadota</taxon>
        <taxon>Alphaproteobacteria</taxon>
        <taxon>Kordiimonadales</taxon>
        <taxon>Temperatibacteraceae</taxon>
        <taxon>Temperatibacter</taxon>
    </lineage>
</organism>
<dbReference type="EMBL" id="CP123872">
    <property type="protein sequence ID" value="WND01580.1"/>
    <property type="molecule type" value="Genomic_DNA"/>
</dbReference>